<evidence type="ECO:0000313" key="4">
    <source>
        <dbReference type="Proteomes" id="UP001583177"/>
    </source>
</evidence>
<accession>A0ABR3XLI3</accession>
<feature type="compositionally biased region" description="Basic and acidic residues" evidence="2">
    <location>
        <begin position="647"/>
        <end position="677"/>
    </location>
</feature>
<protein>
    <submittedName>
        <fullName evidence="3">Uncharacterized protein</fullName>
    </submittedName>
</protein>
<feature type="compositionally biased region" description="Basic and acidic residues" evidence="2">
    <location>
        <begin position="7"/>
        <end position="26"/>
    </location>
</feature>
<proteinExistence type="predicted"/>
<name>A0ABR3XLI3_9PEZI</name>
<feature type="region of interest" description="Disordered" evidence="2">
    <location>
        <begin position="644"/>
        <end position="677"/>
    </location>
</feature>
<sequence>MEPMVKVSREGKHDLHNKDPHVEGPSKRAKLSRSSEPPICKKASTIPEVNQKQWKVKVNHHEASRTTSHHEFSESDKALKRESSITNQEPSEIEGNFQIHVNEHPVKFERAQHRCDEAAEELRKANAIMEAERIKYHHLKQVMEDPFNGLQALQDAVQKKDDESIRKDGVIAAMQEGLDNSKHQAETSKNEVDELRLSLKYFKRQSSEYQNELALRDEKLTSKDRELDKERMDREKAEKAAEAACIINDWNGSRIVKFQKNETAAKNKLKKTQNGRSSEQFPSKNQIEANRNMHAEHDKKVFDLQAENYQLQKRLTDLRTSLKTQKNDYNVMVTDLQLENRELRGLNQRYNHKEPDKKIREDFVRLGSRIRRFVDKIARPVLNITDEELKSTWPSWSPELRKWLGHPLLCSLIFEAYVWECLLKRIFVPWSKVWAGETGHSFEGALRKAADEVAEANPGFESELYIDCQYLRSSLSSLVERLGGGDFLPENFESSVKSMTSTLVKLCGLSEITEEMESDAMGIFKDARDLEIQLRMLKAKYSLVMEHPVLGGEQLKHGFTFADKIMNDRYSSLKSKDLGQTLAVDFIISPCLYKRGNNNGADYKAVMCPVKMGVVCDAAKLFLDTSKSIDAQASSESSHELLASIEVKQEDAASPSRSHEDSAANKATKEEVVISDT</sequence>
<keyword evidence="4" id="KW-1185">Reference proteome</keyword>
<evidence type="ECO:0000256" key="1">
    <source>
        <dbReference type="SAM" id="Coils"/>
    </source>
</evidence>
<evidence type="ECO:0000313" key="3">
    <source>
        <dbReference type="EMBL" id="KAL1876469.1"/>
    </source>
</evidence>
<feature type="coiled-coil region" evidence="1">
    <location>
        <begin position="178"/>
        <end position="240"/>
    </location>
</feature>
<feature type="region of interest" description="Disordered" evidence="2">
    <location>
        <begin position="1"/>
        <end position="96"/>
    </location>
</feature>
<gene>
    <name evidence="3" type="ORF">Daus18300_002713</name>
</gene>
<reference evidence="3 4" key="1">
    <citation type="journal article" date="2024" name="IMA Fungus">
        <title>IMA Genome - F19 : A genome assembly and annotation guide to empower mycologists, including annotated draft genome sequences of Ceratocystis pirilliformis, Diaporthe australafricana, Fusarium ophioides, Paecilomyces lecythidis, and Sporothrix stenoceras.</title>
        <authorList>
            <person name="Aylward J."/>
            <person name="Wilson A.M."/>
            <person name="Visagie C.M."/>
            <person name="Spraker J."/>
            <person name="Barnes I."/>
            <person name="Buitendag C."/>
            <person name="Ceriani C."/>
            <person name="Del Mar Angel L."/>
            <person name="du Plessis D."/>
            <person name="Fuchs T."/>
            <person name="Gasser K."/>
            <person name="Kramer D."/>
            <person name="Li W."/>
            <person name="Munsamy K."/>
            <person name="Piso A."/>
            <person name="Price J.L."/>
            <person name="Sonnekus B."/>
            <person name="Thomas C."/>
            <person name="van der Nest A."/>
            <person name="van Dijk A."/>
            <person name="van Heerden A."/>
            <person name="van Vuuren N."/>
            <person name="Yilmaz N."/>
            <person name="Duong T.A."/>
            <person name="van der Merwe N.A."/>
            <person name="Wingfield M.J."/>
            <person name="Wingfield B.D."/>
        </authorList>
    </citation>
    <scope>NUCLEOTIDE SEQUENCE [LARGE SCALE GENOMIC DNA]</scope>
    <source>
        <strain evidence="3 4">CMW 18300</strain>
    </source>
</reference>
<feature type="compositionally biased region" description="Basic and acidic residues" evidence="2">
    <location>
        <begin position="59"/>
        <end position="83"/>
    </location>
</feature>
<dbReference type="Proteomes" id="UP001583177">
    <property type="component" value="Unassembled WGS sequence"/>
</dbReference>
<organism evidence="3 4">
    <name type="scientific">Diaporthe australafricana</name>
    <dbReference type="NCBI Taxonomy" id="127596"/>
    <lineage>
        <taxon>Eukaryota</taxon>
        <taxon>Fungi</taxon>
        <taxon>Dikarya</taxon>
        <taxon>Ascomycota</taxon>
        <taxon>Pezizomycotina</taxon>
        <taxon>Sordariomycetes</taxon>
        <taxon>Sordariomycetidae</taxon>
        <taxon>Diaporthales</taxon>
        <taxon>Diaporthaceae</taxon>
        <taxon>Diaporthe</taxon>
    </lineage>
</organism>
<dbReference type="EMBL" id="JAWRVE010000016">
    <property type="protein sequence ID" value="KAL1876469.1"/>
    <property type="molecule type" value="Genomic_DNA"/>
</dbReference>
<feature type="coiled-coil region" evidence="1">
    <location>
        <begin position="108"/>
        <end position="135"/>
    </location>
</feature>
<evidence type="ECO:0000256" key="2">
    <source>
        <dbReference type="SAM" id="MobiDB-lite"/>
    </source>
</evidence>
<keyword evidence="1" id="KW-0175">Coiled coil</keyword>
<comment type="caution">
    <text evidence="3">The sequence shown here is derived from an EMBL/GenBank/DDBJ whole genome shotgun (WGS) entry which is preliminary data.</text>
</comment>